<dbReference type="Proteomes" id="UP000554482">
    <property type="component" value="Unassembled WGS sequence"/>
</dbReference>
<evidence type="ECO:0000256" key="5">
    <source>
        <dbReference type="ARBA" id="ARBA00023242"/>
    </source>
</evidence>
<evidence type="ECO:0000256" key="3">
    <source>
        <dbReference type="ARBA" id="ARBA00022771"/>
    </source>
</evidence>
<feature type="region of interest" description="Disordered" evidence="6">
    <location>
        <begin position="129"/>
        <end position="166"/>
    </location>
</feature>
<evidence type="ECO:0000256" key="6">
    <source>
        <dbReference type="SAM" id="MobiDB-lite"/>
    </source>
</evidence>
<evidence type="ECO:0000256" key="2">
    <source>
        <dbReference type="ARBA" id="ARBA00022723"/>
    </source>
</evidence>
<protein>
    <submittedName>
        <fullName evidence="7">Suppressor of fri</fullName>
    </submittedName>
</protein>
<dbReference type="PANTHER" id="PTHR23215">
    <property type="entry name" value="ZINC FINGER PROTEIN 207"/>
    <property type="match status" value="1"/>
</dbReference>
<dbReference type="EMBL" id="JABWDY010013553">
    <property type="protein sequence ID" value="KAF5198219.1"/>
    <property type="molecule type" value="Genomic_DNA"/>
</dbReference>
<feature type="compositionally biased region" description="Basic and acidic residues" evidence="6">
    <location>
        <begin position="148"/>
        <end position="166"/>
    </location>
</feature>
<evidence type="ECO:0000313" key="7">
    <source>
        <dbReference type="EMBL" id="KAF5198219.1"/>
    </source>
</evidence>
<comment type="caution">
    <text evidence="7">The sequence shown here is derived from an EMBL/GenBank/DDBJ whole genome shotgun (WGS) entry which is preliminary data.</text>
</comment>
<proteinExistence type="predicted"/>
<dbReference type="GO" id="GO:0003677">
    <property type="term" value="F:DNA binding"/>
    <property type="evidence" value="ECO:0007669"/>
    <property type="project" value="TreeGrafter"/>
</dbReference>
<dbReference type="GO" id="GO:0008270">
    <property type="term" value="F:zinc ion binding"/>
    <property type="evidence" value="ECO:0007669"/>
    <property type="project" value="UniProtKB-KW"/>
</dbReference>
<feature type="non-terminal residue" evidence="7">
    <location>
        <position position="1"/>
    </location>
</feature>
<evidence type="ECO:0000256" key="4">
    <source>
        <dbReference type="ARBA" id="ARBA00022833"/>
    </source>
</evidence>
<keyword evidence="8" id="KW-1185">Reference proteome</keyword>
<evidence type="ECO:0000256" key="1">
    <source>
        <dbReference type="ARBA" id="ARBA00004123"/>
    </source>
</evidence>
<keyword evidence="2" id="KW-0479">Metal-binding</keyword>
<evidence type="ECO:0000313" key="8">
    <source>
        <dbReference type="Proteomes" id="UP000554482"/>
    </source>
</evidence>
<organism evidence="7 8">
    <name type="scientific">Thalictrum thalictroides</name>
    <name type="common">Rue-anemone</name>
    <name type="synonym">Anemone thalictroides</name>
    <dbReference type="NCBI Taxonomy" id="46969"/>
    <lineage>
        <taxon>Eukaryota</taxon>
        <taxon>Viridiplantae</taxon>
        <taxon>Streptophyta</taxon>
        <taxon>Embryophyta</taxon>
        <taxon>Tracheophyta</taxon>
        <taxon>Spermatophyta</taxon>
        <taxon>Magnoliopsida</taxon>
        <taxon>Ranunculales</taxon>
        <taxon>Ranunculaceae</taxon>
        <taxon>Thalictroideae</taxon>
        <taxon>Thalictrum</taxon>
    </lineage>
</organism>
<dbReference type="PANTHER" id="PTHR23215:SF0">
    <property type="entry name" value="BUB3-INTERACTING AND GLEBS MOTIF-CONTAINING PROTEIN ZNF207"/>
    <property type="match status" value="1"/>
</dbReference>
<name>A0A7J6WLG5_THATH</name>
<sequence>APVGLAQQPLFPIQNVRPPLPSATSLALAPSYLITPPGLPLSTLAISVSQPLFPVSGNHAIPSQSSAFPASVISAAISSSFPSEPKNPGDMYSNFNNSATNIYTPNIPGGSFLGSHSYASVLNTGGPSIGPPPVISNKVPATQPATNEEERRMSLPKYQVHEETSQ</sequence>
<keyword evidence="3" id="KW-0863">Zinc-finger</keyword>
<accession>A0A7J6WLG5</accession>
<dbReference type="AlphaFoldDB" id="A0A7J6WLG5"/>
<gene>
    <name evidence="7" type="ORF">FRX31_012194</name>
</gene>
<dbReference type="GO" id="GO:0005634">
    <property type="term" value="C:nucleus"/>
    <property type="evidence" value="ECO:0007669"/>
    <property type="project" value="UniProtKB-SubCell"/>
</dbReference>
<keyword evidence="5" id="KW-0539">Nucleus</keyword>
<feature type="non-terminal residue" evidence="7">
    <location>
        <position position="166"/>
    </location>
</feature>
<keyword evidence="4" id="KW-0862">Zinc</keyword>
<dbReference type="OrthoDB" id="1306014at2759"/>
<comment type="subcellular location">
    <subcellularLocation>
        <location evidence="1">Nucleus</location>
    </subcellularLocation>
</comment>
<reference evidence="7 8" key="1">
    <citation type="submission" date="2020-06" db="EMBL/GenBank/DDBJ databases">
        <title>Transcriptomic and genomic resources for Thalictrum thalictroides and T. hernandezii: Facilitating candidate gene discovery in an emerging model plant lineage.</title>
        <authorList>
            <person name="Arias T."/>
            <person name="Riano-Pachon D.M."/>
            <person name="Di Stilio V.S."/>
        </authorList>
    </citation>
    <scope>NUCLEOTIDE SEQUENCE [LARGE SCALE GENOMIC DNA]</scope>
    <source>
        <strain evidence="8">cv. WT478/WT964</strain>
        <tissue evidence="7">Leaves</tissue>
    </source>
</reference>
<dbReference type="GO" id="GO:0006355">
    <property type="term" value="P:regulation of DNA-templated transcription"/>
    <property type="evidence" value="ECO:0007669"/>
    <property type="project" value="TreeGrafter"/>
</dbReference>